<dbReference type="RefSeq" id="WP_100112937.1">
    <property type="nucleotide sequence ID" value="NZ_MDVB01000001.1"/>
</dbReference>
<dbReference type="Gene3D" id="3.40.50.300">
    <property type="entry name" value="P-loop containing nucleotide triphosphate hydrolases"/>
    <property type="match status" value="1"/>
</dbReference>
<evidence type="ECO:0000259" key="9">
    <source>
        <dbReference type="Pfam" id="PF02224"/>
    </source>
</evidence>
<evidence type="ECO:0000256" key="1">
    <source>
        <dbReference type="ARBA" id="ARBA00009427"/>
    </source>
</evidence>
<evidence type="ECO:0000256" key="5">
    <source>
        <dbReference type="ARBA" id="ARBA00022840"/>
    </source>
</evidence>
<organism evidence="10 11">
    <name type="scientific">Snodgrassella alvi</name>
    <dbReference type="NCBI Taxonomy" id="1196083"/>
    <lineage>
        <taxon>Bacteria</taxon>
        <taxon>Pseudomonadati</taxon>
        <taxon>Pseudomonadota</taxon>
        <taxon>Betaproteobacteria</taxon>
        <taxon>Neisseriales</taxon>
        <taxon>Neisseriaceae</taxon>
        <taxon>Snodgrassella</taxon>
    </lineage>
</organism>
<dbReference type="GO" id="GO:0036430">
    <property type="term" value="F:CMP kinase activity"/>
    <property type="evidence" value="ECO:0007669"/>
    <property type="project" value="RHEA"/>
</dbReference>
<evidence type="ECO:0000313" key="10">
    <source>
        <dbReference type="EMBL" id="PIT19134.1"/>
    </source>
</evidence>
<dbReference type="Proteomes" id="UP000231293">
    <property type="component" value="Unassembled WGS sequence"/>
</dbReference>
<evidence type="ECO:0000256" key="4">
    <source>
        <dbReference type="ARBA" id="ARBA00022777"/>
    </source>
</evidence>
<evidence type="ECO:0000256" key="3">
    <source>
        <dbReference type="ARBA" id="ARBA00022741"/>
    </source>
</evidence>
<evidence type="ECO:0000256" key="7">
    <source>
        <dbReference type="ARBA" id="ARBA00048478"/>
    </source>
</evidence>
<dbReference type="EMBL" id="MDVB01000001">
    <property type="protein sequence ID" value="PIT19134.1"/>
    <property type="molecule type" value="Genomic_DNA"/>
</dbReference>
<dbReference type="InterPro" id="IPR003136">
    <property type="entry name" value="Cytidylate_kin"/>
</dbReference>
<dbReference type="InterPro" id="IPR011994">
    <property type="entry name" value="Cytidylate_kinase_dom"/>
</dbReference>
<keyword evidence="4 8" id="KW-0418">Kinase</keyword>
<dbReference type="GO" id="GO:0005524">
    <property type="term" value="F:ATP binding"/>
    <property type="evidence" value="ECO:0007669"/>
    <property type="project" value="UniProtKB-UniRule"/>
</dbReference>
<keyword evidence="2 8" id="KW-0808">Transferase</keyword>
<keyword evidence="8" id="KW-0963">Cytoplasm</keyword>
<comment type="caution">
    <text evidence="10">The sequence shown here is derived from an EMBL/GenBank/DDBJ whole genome shotgun (WGS) entry which is preliminary data.</text>
</comment>
<feature type="binding site" evidence="8">
    <location>
        <begin position="17"/>
        <end position="25"/>
    </location>
    <ligand>
        <name>ATP</name>
        <dbReference type="ChEBI" id="CHEBI:30616"/>
    </ligand>
</feature>
<accession>A0A2N9WX19</accession>
<evidence type="ECO:0000313" key="11">
    <source>
        <dbReference type="Proteomes" id="UP000231293"/>
    </source>
</evidence>
<dbReference type="PANTHER" id="PTHR21299:SF2">
    <property type="entry name" value="CYTIDYLATE KINASE"/>
    <property type="match status" value="1"/>
</dbReference>
<comment type="subcellular location">
    <subcellularLocation>
        <location evidence="8">Cytoplasm</location>
    </subcellularLocation>
</comment>
<comment type="similarity">
    <text evidence="1 8">Belongs to the cytidylate kinase family. Type 1 subfamily.</text>
</comment>
<reference evidence="10 11" key="1">
    <citation type="journal article" date="2017" name="MBio">
        <title>Type VI secretion-mediated competition in the bee gut microbiome.</title>
        <authorList>
            <person name="Steele M.I."/>
            <person name="Kwong W.K."/>
            <person name="Powell J.E."/>
            <person name="Whiteley M."/>
            <person name="Moran N.A."/>
        </authorList>
    </citation>
    <scope>NUCLEOTIDE SEQUENCE [LARGE SCALE GENOMIC DNA]</scope>
    <source>
        <strain evidence="10 11">App2-2</strain>
    </source>
</reference>
<comment type="catalytic activity">
    <reaction evidence="6 8">
        <text>dCMP + ATP = dCDP + ADP</text>
        <dbReference type="Rhea" id="RHEA:25094"/>
        <dbReference type="ChEBI" id="CHEBI:30616"/>
        <dbReference type="ChEBI" id="CHEBI:57566"/>
        <dbReference type="ChEBI" id="CHEBI:58593"/>
        <dbReference type="ChEBI" id="CHEBI:456216"/>
        <dbReference type="EC" id="2.7.4.25"/>
    </reaction>
</comment>
<proteinExistence type="inferred from homology"/>
<dbReference type="SUPFAM" id="SSF52540">
    <property type="entry name" value="P-loop containing nucleoside triphosphate hydrolases"/>
    <property type="match status" value="1"/>
</dbReference>
<dbReference type="EC" id="2.7.4.25" evidence="8"/>
<evidence type="ECO:0000256" key="8">
    <source>
        <dbReference type="HAMAP-Rule" id="MF_00238"/>
    </source>
</evidence>
<protein>
    <recommendedName>
        <fullName evidence="8">Cytidylate kinase</fullName>
        <shortName evidence="8">CK</shortName>
        <ecNumber evidence="8">2.7.4.25</ecNumber>
    </recommendedName>
    <alternativeName>
        <fullName evidence="8">Cytidine monophosphate kinase</fullName>
        <shortName evidence="8">CMP kinase</shortName>
    </alternativeName>
</protein>
<keyword evidence="3 8" id="KW-0547">Nucleotide-binding</keyword>
<dbReference type="CDD" id="cd02020">
    <property type="entry name" value="CMPK"/>
    <property type="match status" value="1"/>
</dbReference>
<evidence type="ECO:0000256" key="2">
    <source>
        <dbReference type="ARBA" id="ARBA00022679"/>
    </source>
</evidence>
<dbReference type="GO" id="GO:0006220">
    <property type="term" value="P:pyrimidine nucleotide metabolic process"/>
    <property type="evidence" value="ECO:0007669"/>
    <property type="project" value="UniProtKB-UniRule"/>
</dbReference>
<dbReference type="GO" id="GO:0036431">
    <property type="term" value="F:dCMP kinase activity"/>
    <property type="evidence" value="ECO:0007669"/>
    <property type="project" value="InterPro"/>
</dbReference>
<dbReference type="Pfam" id="PF02224">
    <property type="entry name" value="Cytidylate_kin"/>
    <property type="match status" value="1"/>
</dbReference>
<dbReference type="NCBIfam" id="TIGR00017">
    <property type="entry name" value="cmk"/>
    <property type="match status" value="1"/>
</dbReference>
<dbReference type="HAMAP" id="MF_00238">
    <property type="entry name" value="Cytidyl_kinase_type1"/>
    <property type="match status" value="1"/>
</dbReference>
<evidence type="ECO:0000256" key="6">
    <source>
        <dbReference type="ARBA" id="ARBA00047615"/>
    </source>
</evidence>
<gene>
    <name evidence="8" type="primary">cmk</name>
    <name evidence="10" type="ORF">BGI32_00195</name>
</gene>
<dbReference type="PANTHER" id="PTHR21299">
    <property type="entry name" value="CYTIDYLATE KINASE/PANTOATE-BETA-ALANINE LIGASE"/>
    <property type="match status" value="1"/>
</dbReference>
<dbReference type="GO" id="GO:0005829">
    <property type="term" value="C:cytosol"/>
    <property type="evidence" value="ECO:0007669"/>
    <property type="project" value="TreeGrafter"/>
</dbReference>
<dbReference type="AlphaFoldDB" id="A0A2N9WX19"/>
<name>A0A2N9WX19_9NEIS</name>
<dbReference type="InterPro" id="IPR027417">
    <property type="entry name" value="P-loop_NTPase"/>
</dbReference>
<keyword evidence="5 8" id="KW-0067">ATP-binding</keyword>
<comment type="catalytic activity">
    <reaction evidence="7 8">
        <text>CMP + ATP = CDP + ADP</text>
        <dbReference type="Rhea" id="RHEA:11600"/>
        <dbReference type="ChEBI" id="CHEBI:30616"/>
        <dbReference type="ChEBI" id="CHEBI:58069"/>
        <dbReference type="ChEBI" id="CHEBI:60377"/>
        <dbReference type="ChEBI" id="CHEBI:456216"/>
        <dbReference type="EC" id="2.7.4.25"/>
    </reaction>
</comment>
<feature type="domain" description="Cytidylate kinase" evidence="9">
    <location>
        <begin position="13"/>
        <end position="221"/>
    </location>
</feature>
<dbReference type="GO" id="GO:0015949">
    <property type="term" value="P:nucleobase-containing small molecule interconversion"/>
    <property type="evidence" value="ECO:0007669"/>
    <property type="project" value="TreeGrafter"/>
</dbReference>
<sequence>MVATQFKPRLKVIAIDGPSASGKGTVAAQVAAILDRDYLDSGALYRLTALYACQQNIGWQNEHEIAALAYKLPVVFRTDSILLDSEDVTAAIRTEKIGMGASAIAALPAVRTALLQRQRDFLTPRGLVADGRDMASVVFPQAELKIFLTASAQIRAQRRALQLGIATDGPDYQQILADIEKRDQADRSRAVAPLKPASDARILDTSSLSIKESVEKVLDWYRKI</sequence>